<dbReference type="GO" id="GO:0016987">
    <property type="term" value="F:sigma factor activity"/>
    <property type="evidence" value="ECO:0007669"/>
    <property type="project" value="UniProtKB-KW"/>
</dbReference>
<keyword evidence="2" id="KW-0805">Transcription regulation</keyword>
<dbReference type="Gene3D" id="1.10.10.10">
    <property type="entry name" value="Winged helix-like DNA-binding domain superfamily/Winged helix DNA-binding domain"/>
    <property type="match status" value="1"/>
</dbReference>
<accession>A0A098BLY5</accession>
<dbReference type="AlphaFoldDB" id="A0A098BLY5"/>
<sequence length="116" mass="12623">MTTDEAVTTDKAATRPSTLIAALPHRYRAVLHLRIACGLSITDTARALNTDAASVRLAQHHALNLLRHQLRHSRNMSDPRRTLITEPGTTSPGRTEEERVSWTRGVGPSSAGPHDG</sequence>
<feature type="region of interest" description="Disordered" evidence="6">
    <location>
        <begin position="71"/>
        <end position="116"/>
    </location>
</feature>
<dbReference type="EMBL" id="CCSD01000067">
    <property type="protein sequence ID" value="CDZ89739.1"/>
    <property type="molecule type" value="Genomic_DNA"/>
</dbReference>
<dbReference type="InterPro" id="IPR013324">
    <property type="entry name" value="RNA_pol_sigma_r3/r4-like"/>
</dbReference>
<protein>
    <submittedName>
        <fullName evidence="7">Uncharacterized protein</fullName>
    </submittedName>
</protein>
<evidence type="ECO:0000256" key="1">
    <source>
        <dbReference type="ARBA" id="ARBA00010641"/>
    </source>
</evidence>
<evidence type="ECO:0000256" key="4">
    <source>
        <dbReference type="ARBA" id="ARBA00023125"/>
    </source>
</evidence>
<evidence type="ECO:0000313" key="8">
    <source>
        <dbReference type="Proteomes" id="UP000042997"/>
    </source>
</evidence>
<keyword evidence="3" id="KW-0731">Sigma factor</keyword>
<dbReference type="OrthoDB" id="9873673at2"/>
<name>A0A098BLY5_9NOCA</name>
<evidence type="ECO:0000313" key="7">
    <source>
        <dbReference type="EMBL" id="CDZ89739.1"/>
    </source>
</evidence>
<gene>
    <name evidence="7" type="ORF">RHRU231_550025</name>
</gene>
<evidence type="ECO:0000256" key="3">
    <source>
        <dbReference type="ARBA" id="ARBA00023082"/>
    </source>
</evidence>
<dbReference type="InterPro" id="IPR036388">
    <property type="entry name" value="WH-like_DNA-bd_sf"/>
</dbReference>
<proteinExistence type="inferred from homology"/>
<keyword evidence="5" id="KW-0804">Transcription</keyword>
<evidence type="ECO:0000256" key="6">
    <source>
        <dbReference type="SAM" id="MobiDB-lite"/>
    </source>
</evidence>
<organism evidence="7 8">
    <name type="scientific">Rhodococcus ruber</name>
    <dbReference type="NCBI Taxonomy" id="1830"/>
    <lineage>
        <taxon>Bacteria</taxon>
        <taxon>Bacillati</taxon>
        <taxon>Actinomycetota</taxon>
        <taxon>Actinomycetes</taxon>
        <taxon>Mycobacteriales</taxon>
        <taxon>Nocardiaceae</taxon>
        <taxon>Rhodococcus</taxon>
    </lineage>
</organism>
<dbReference type="Pfam" id="PF08281">
    <property type="entry name" value="Sigma70_r4_2"/>
    <property type="match status" value="1"/>
</dbReference>
<evidence type="ECO:0000256" key="5">
    <source>
        <dbReference type="ARBA" id="ARBA00023163"/>
    </source>
</evidence>
<comment type="similarity">
    <text evidence="1">Belongs to the sigma-70 factor family. ECF subfamily.</text>
</comment>
<dbReference type="Proteomes" id="UP000042997">
    <property type="component" value="Unassembled WGS sequence"/>
</dbReference>
<keyword evidence="4" id="KW-0238">DNA-binding</keyword>
<evidence type="ECO:0000256" key="2">
    <source>
        <dbReference type="ARBA" id="ARBA00023015"/>
    </source>
</evidence>
<dbReference type="GO" id="GO:0003677">
    <property type="term" value="F:DNA binding"/>
    <property type="evidence" value="ECO:0007669"/>
    <property type="project" value="UniProtKB-KW"/>
</dbReference>
<dbReference type="SUPFAM" id="SSF88659">
    <property type="entry name" value="Sigma3 and sigma4 domains of RNA polymerase sigma factors"/>
    <property type="match status" value="1"/>
</dbReference>
<dbReference type="GO" id="GO:0006352">
    <property type="term" value="P:DNA-templated transcription initiation"/>
    <property type="evidence" value="ECO:0007669"/>
    <property type="project" value="InterPro"/>
</dbReference>
<dbReference type="InterPro" id="IPR013249">
    <property type="entry name" value="RNA_pol_sigma70_r4_t2"/>
</dbReference>
<reference evidence="7 8" key="1">
    <citation type="journal article" date="2014" name="Genome Announc.">
        <title>Draft Genome Sequence of Propane- and Butane-Oxidizing Actinobacterium Rhodococcus ruber IEGM 231.</title>
        <authorList>
            <person name="Ivshina I.B."/>
            <person name="Kuyukina M.S."/>
            <person name="Krivoruchko A.V."/>
            <person name="Barbe V."/>
            <person name="Fischer C."/>
        </authorList>
    </citation>
    <scope>NUCLEOTIDE SEQUENCE [LARGE SCALE GENOMIC DNA]</scope>
</reference>